<dbReference type="InterPro" id="IPR036020">
    <property type="entry name" value="WW_dom_sf"/>
</dbReference>
<dbReference type="EMBL" id="JAGMVJ010000002">
    <property type="protein sequence ID" value="KAH7093769.1"/>
    <property type="molecule type" value="Genomic_DNA"/>
</dbReference>
<evidence type="ECO:0000313" key="4">
    <source>
        <dbReference type="Proteomes" id="UP000813461"/>
    </source>
</evidence>
<feature type="domain" description="WW" evidence="2">
    <location>
        <begin position="46"/>
        <end position="80"/>
    </location>
</feature>
<dbReference type="Pfam" id="PF00397">
    <property type="entry name" value="WW"/>
    <property type="match status" value="1"/>
</dbReference>
<accession>A0A8K0W3W9</accession>
<organism evidence="3 4">
    <name type="scientific">Paraphoma chrysanthemicola</name>
    <dbReference type="NCBI Taxonomy" id="798071"/>
    <lineage>
        <taxon>Eukaryota</taxon>
        <taxon>Fungi</taxon>
        <taxon>Dikarya</taxon>
        <taxon>Ascomycota</taxon>
        <taxon>Pezizomycotina</taxon>
        <taxon>Dothideomycetes</taxon>
        <taxon>Pleosporomycetidae</taxon>
        <taxon>Pleosporales</taxon>
        <taxon>Pleosporineae</taxon>
        <taxon>Phaeosphaeriaceae</taxon>
        <taxon>Paraphoma</taxon>
    </lineage>
</organism>
<protein>
    <recommendedName>
        <fullName evidence="2">WW domain-containing protein</fullName>
    </recommendedName>
</protein>
<dbReference type="PROSITE" id="PS01159">
    <property type="entry name" value="WW_DOMAIN_1"/>
    <property type="match status" value="1"/>
</dbReference>
<sequence>MGFTDNKYVAKLVNGGAPPPFPKVPAQNPAPSTTQQALVPEEPSHPPLPQGWVHQWDSSTQRWFFFEPATGRTQWVPPSDTARTSNAMNTGAQDTAHDGFPQQLPARDNRVYNAHKYLNLPTASERAEIMRKAQAEREKKGFKEDKKPSFGRKLLRYPGQAVEFAMRAGG</sequence>
<evidence type="ECO:0000259" key="2">
    <source>
        <dbReference type="PROSITE" id="PS50020"/>
    </source>
</evidence>
<feature type="region of interest" description="Disordered" evidence="1">
    <location>
        <begin position="1"/>
        <end position="53"/>
    </location>
</feature>
<dbReference type="SUPFAM" id="SSF51045">
    <property type="entry name" value="WW domain"/>
    <property type="match status" value="1"/>
</dbReference>
<dbReference type="Gene3D" id="2.20.70.10">
    <property type="match status" value="1"/>
</dbReference>
<proteinExistence type="predicted"/>
<dbReference type="Proteomes" id="UP000813461">
    <property type="component" value="Unassembled WGS sequence"/>
</dbReference>
<gene>
    <name evidence="3" type="ORF">FB567DRAFT_180681</name>
</gene>
<dbReference type="InterPro" id="IPR001202">
    <property type="entry name" value="WW_dom"/>
</dbReference>
<comment type="caution">
    <text evidence="3">The sequence shown here is derived from an EMBL/GenBank/DDBJ whole genome shotgun (WGS) entry which is preliminary data.</text>
</comment>
<dbReference type="OrthoDB" id="2367685at2759"/>
<dbReference type="SMART" id="SM00456">
    <property type="entry name" value="WW"/>
    <property type="match status" value="1"/>
</dbReference>
<feature type="region of interest" description="Disordered" evidence="1">
    <location>
        <begin position="70"/>
        <end position="102"/>
    </location>
</feature>
<name>A0A8K0W3W9_9PLEO</name>
<dbReference type="PROSITE" id="PS50020">
    <property type="entry name" value="WW_DOMAIN_2"/>
    <property type="match status" value="1"/>
</dbReference>
<dbReference type="AlphaFoldDB" id="A0A8K0W3W9"/>
<keyword evidence="4" id="KW-1185">Reference proteome</keyword>
<reference evidence="3" key="1">
    <citation type="journal article" date="2021" name="Nat. Commun.">
        <title>Genetic determinants of endophytism in the Arabidopsis root mycobiome.</title>
        <authorList>
            <person name="Mesny F."/>
            <person name="Miyauchi S."/>
            <person name="Thiergart T."/>
            <person name="Pickel B."/>
            <person name="Atanasova L."/>
            <person name="Karlsson M."/>
            <person name="Huettel B."/>
            <person name="Barry K.W."/>
            <person name="Haridas S."/>
            <person name="Chen C."/>
            <person name="Bauer D."/>
            <person name="Andreopoulos W."/>
            <person name="Pangilinan J."/>
            <person name="LaButti K."/>
            <person name="Riley R."/>
            <person name="Lipzen A."/>
            <person name="Clum A."/>
            <person name="Drula E."/>
            <person name="Henrissat B."/>
            <person name="Kohler A."/>
            <person name="Grigoriev I.V."/>
            <person name="Martin F.M."/>
            <person name="Hacquard S."/>
        </authorList>
    </citation>
    <scope>NUCLEOTIDE SEQUENCE</scope>
    <source>
        <strain evidence="3">MPI-SDFR-AT-0120</strain>
    </source>
</reference>
<evidence type="ECO:0000313" key="3">
    <source>
        <dbReference type="EMBL" id="KAH7093769.1"/>
    </source>
</evidence>
<evidence type="ECO:0000256" key="1">
    <source>
        <dbReference type="SAM" id="MobiDB-lite"/>
    </source>
</evidence>
<feature type="compositionally biased region" description="Polar residues" evidence="1">
    <location>
        <begin position="81"/>
        <end position="93"/>
    </location>
</feature>